<dbReference type="SMART" id="SM00355">
    <property type="entry name" value="ZnF_C2H2"/>
    <property type="match status" value="13"/>
</dbReference>
<feature type="compositionally biased region" description="Basic and acidic residues" evidence="4">
    <location>
        <begin position="538"/>
        <end position="549"/>
    </location>
</feature>
<dbReference type="InterPro" id="IPR050758">
    <property type="entry name" value="Znf_C2H2-type"/>
</dbReference>
<evidence type="ECO:0000256" key="3">
    <source>
        <dbReference type="PROSITE-ProRule" id="PRU00042"/>
    </source>
</evidence>
<feature type="domain" description="C2H2-type" evidence="5">
    <location>
        <begin position="514"/>
        <end position="541"/>
    </location>
</feature>
<dbReference type="PANTHER" id="PTHR23234">
    <property type="entry name" value="ZNF44 PROTEIN"/>
    <property type="match status" value="1"/>
</dbReference>
<keyword evidence="1" id="KW-0479">Metal-binding</keyword>
<dbReference type="PROSITE" id="PS00028">
    <property type="entry name" value="ZINC_FINGER_C2H2_1"/>
    <property type="match status" value="13"/>
</dbReference>
<keyword evidence="3" id="KW-0863">Zinc-finger</keyword>
<feature type="domain" description="C2H2-type" evidence="5">
    <location>
        <begin position="345"/>
        <end position="373"/>
    </location>
</feature>
<feature type="domain" description="C2H2-type" evidence="5">
    <location>
        <begin position="430"/>
        <end position="457"/>
    </location>
</feature>
<feature type="domain" description="C2H2-type" evidence="5">
    <location>
        <begin position="169"/>
        <end position="196"/>
    </location>
</feature>
<dbReference type="PROSITE" id="PS50157">
    <property type="entry name" value="ZINC_FINGER_C2H2_2"/>
    <property type="match status" value="13"/>
</dbReference>
<feature type="domain" description="C2H2-type" evidence="5">
    <location>
        <begin position="317"/>
        <end position="344"/>
    </location>
</feature>
<protein>
    <recommendedName>
        <fullName evidence="5">C2H2-type domain-containing protein</fullName>
    </recommendedName>
</protein>
<evidence type="ECO:0000259" key="5">
    <source>
        <dbReference type="PROSITE" id="PS50157"/>
    </source>
</evidence>
<accession>A0ABR1B864</accession>
<keyword evidence="7" id="KW-1185">Reference proteome</keyword>
<feature type="region of interest" description="Disordered" evidence="4">
    <location>
        <begin position="530"/>
        <end position="549"/>
    </location>
</feature>
<dbReference type="Proteomes" id="UP001359485">
    <property type="component" value="Unassembled WGS sequence"/>
</dbReference>
<feature type="domain" description="C2H2-type" evidence="5">
    <location>
        <begin position="82"/>
        <end position="109"/>
    </location>
</feature>
<evidence type="ECO:0000256" key="2">
    <source>
        <dbReference type="ARBA" id="ARBA00022737"/>
    </source>
</evidence>
<feature type="domain" description="C2H2-type" evidence="5">
    <location>
        <begin position="200"/>
        <end position="227"/>
    </location>
</feature>
<gene>
    <name evidence="6" type="ORF">RUM44_000615</name>
</gene>
<organism evidence="6 7">
    <name type="scientific">Polyplax serrata</name>
    <name type="common">Common mouse louse</name>
    <dbReference type="NCBI Taxonomy" id="468196"/>
    <lineage>
        <taxon>Eukaryota</taxon>
        <taxon>Metazoa</taxon>
        <taxon>Ecdysozoa</taxon>
        <taxon>Arthropoda</taxon>
        <taxon>Hexapoda</taxon>
        <taxon>Insecta</taxon>
        <taxon>Pterygota</taxon>
        <taxon>Neoptera</taxon>
        <taxon>Paraneoptera</taxon>
        <taxon>Psocodea</taxon>
        <taxon>Troctomorpha</taxon>
        <taxon>Phthiraptera</taxon>
        <taxon>Anoplura</taxon>
        <taxon>Polyplacidae</taxon>
        <taxon>Polyplax</taxon>
    </lineage>
</organism>
<feature type="domain" description="C2H2-type" evidence="5">
    <location>
        <begin position="141"/>
        <end position="170"/>
    </location>
</feature>
<feature type="domain" description="C2H2-type" evidence="5">
    <location>
        <begin position="374"/>
        <end position="401"/>
    </location>
</feature>
<evidence type="ECO:0000256" key="4">
    <source>
        <dbReference type="SAM" id="MobiDB-lite"/>
    </source>
</evidence>
<proteinExistence type="predicted"/>
<evidence type="ECO:0000313" key="7">
    <source>
        <dbReference type="Proteomes" id="UP001359485"/>
    </source>
</evidence>
<feature type="domain" description="C2H2-type" evidence="5">
    <location>
        <begin position="486"/>
        <end position="513"/>
    </location>
</feature>
<dbReference type="Gene3D" id="3.30.160.60">
    <property type="entry name" value="Classic Zinc Finger"/>
    <property type="match status" value="8"/>
</dbReference>
<dbReference type="EMBL" id="JAWJWF010000003">
    <property type="protein sequence ID" value="KAK6635364.1"/>
    <property type="molecule type" value="Genomic_DNA"/>
</dbReference>
<name>A0ABR1B864_POLSC</name>
<feature type="domain" description="C2H2-type" evidence="5">
    <location>
        <begin position="458"/>
        <end position="485"/>
    </location>
</feature>
<evidence type="ECO:0000313" key="6">
    <source>
        <dbReference type="EMBL" id="KAK6635364.1"/>
    </source>
</evidence>
<comment type="caution">
    <text evidence="6">The sequence shown here is derived from an EMBL/GenBank/DDBJ whole genome shotgun (WGS) entry which is preliminary data.</text>
</comment>
<dbReference type="Pfam" id="PF00096">
    <property type="entry name" value="zf-C2H2"/>
    <property type="match status" value="8"/>
</dbReference>
<dbReference type="PANTHER" id="PTHR23234:SF10">
    <property type="entry name" value="RIKEN CDNA 6720489N17 GENE-RELATED"/>
    <property type="match status" value="1"/>
</dbReference>
<dbReference type="SUPFAM" id="SSF57667">
    <property type="entry name" value="beta-beta-alpha zinc fingers"/>
    <property type="match status" value="7"/>
</dbReference>
<feature type="domain" description="C2H2-type" evidence="5">
    <location>
        <begin position="401"/>
        <end position="429"/>
    </location>
</feature>
<feature type="compositionally biased region" description="Acidic residues" evidence="4">
    <location>
        <begin position="236"/>
        <end position="252"/>
    </location>
</feature>
<dbReference type="InterPro" id="IPR036236">
    <property type="entry name" value="Znf_C2H2_sf"/>
</dbReference>
<keyword evidence="3" id="KW-0862">Zinc</keyword>
<feature type="region of interest" description="Disordered" evidence="4">
    <location>
        <begin position="235"/>
        <end position="254"/>
    </location>
</feature>
<feature type="domain" description="C2H2-type" evidence="5">
    <location>
        <begin position="112"/>
        <end position="139"/>
    </location>
</feature>
<sequence length="568" mass="65548">MAESIICDTQKEVEKRSFGARDGSTEGEIEFHSPHSILLFSRSDLLSILAGMKQENDELEEKQVLDSADLHDLFGSSKENLFRCNICFKSFSKITFYEAHLKIHNSIEGSPMHCHICGTAFAELEDLKAHVATHSRNSSIYPCKLCGHVFSTFAARKRHKLTHLHSNDWTCELCNRKFTQNSLYIDHMLMHKLKKQMKVFTCSCCGIKFDNEELLLEHEKMHAEEENEAIMKENYGDDDEEEEEEEEEEEQDGSITVVENHIKLEPEDGQMIVMPVGEVNCNGMEGEEVVLEENENVSVLKDGYAIIEVAQDEEGEFICGECGKECSDLESINLHMKEHTQSDEFECVTCKQVFKFKQSLLQHVRTVHETSRPYSCDVCWATFSSKSSLRNHRVIHLSLRYPCEECGNEFKGRSGLYLHKQRVHRGKKDFECDYCGKMFALKCQRDTHRRIHTGEKPFKCETCGAGFRAQSGLYAHRKTHTDERPYKCEICGKRLRLPYNLRLHMRTHTGEKPYACDICGRAFSQPGDCKKHKKTHRKKEERNAAENITVKKDEKPDFVDITYLTYDS</sequence>
<evidence type="ECO:0000256" key="1">
    <source>
        <dbReference type="ARBA" id="ARBA00022723"/>
    </source>
</evidence>
<dbReference type="InterPro" id="IPR013087">
    <property type="entry name" value="Znf_C2H2_type"/>
</dbReference>
<reference evidence="6 7" key="1">
    <citation type="submission" date="2023-09" db="EMBL/GenBank/DDBJ databases">
        <title>Genomes of two closely related lineages of the louse Polyplax serrata with different host specificities.</title>
        <authorList>
            <person name="Martinu J."/>
            <person name="Tarabai H."/>
            <person name="Stefka J."/>
            <person name="Hypsa V."/>
        </authorList>
    </citation>
    <scope>NUCLEOTIDE SEQUENCE [LARGE SCALE GENOMIC DNA]</scope>
    <source>
        <strain evidence="6">98ZLc_SE</strain>
    </source>
</reference>
<keyword evidence="2" id="KW-0677">Repeat</keyword>